<dbReference type="OrthoDB" id="126759at2759"/>
<accession>A0A2P4XW26</accession>
<evidence type="ECO:0000313" key="3">
    <source>
        <dbReference type="Proteomes" id="UP000237271"/>
    </source>
</evidence>
<name>A0A2P4XW26_9STRA</name>
<comment type="caution">
    <text evidence="2">The sequence shown here is derived from an EMBL/GenBank/DDBJ whole genome shotgun (WGS) entry which is preliminary data.</text>
</comment>
<organism evidence="2 3">
    <name type="scientific">Phytophthora palmivora</name>
    <dbReference type="NCBI Taxonomy" id="4796"/>
    <lineage>
        <taxon>Eukaryota</taxon>
        <taxon>Sar</taxon>
        <taxon>Stramenopiles</taxon>
        <taxon>Oomycota</taxon>
        <taxon>Peronosporomycetes</taxon>
        <taxon>Peronosporales</taxon>
        <taxon>Peronosporaceae</taxon>
        <taxon>Phytophthora</taxon>
    </lineage>
</organism>
<dbReference type="AlphaFoldDB" id="A0A2P4XW26"/>
<evidence type="ECO:0000256" key="1">
    <source>
        <dbReference type="SAM" id="MobiDB-lite"/>
    </source>
</evidence>
<keyword evidence="3" id="KW-1185">Reference proteome</keyword>
<dbReference type="Proteomes" id="UP000237271">
    <property type="component" value="Unassembled WGS sequence"/>
</dbReference>
<protein>
    <recommendedName>
        <fullName evidence="4">HTH CENPB-type domain-containing protein</fullName>
    </recommendedName>
</protein>
<proteinExistence type="predicted"/>
<feature type="region of interest" description="Disordered" evidence="1">
    <location>
        <begin position="1"/>
        <end position="22"/>
    </location>
</feature>
<evidence type="ECO:0008006" key="4">
    <source>
        <dbReference type="Google" id="ProtNLM"/>
    </source>
</evidence>
<gene>
    <name evidence="2" type="ORF">PHPALM_13939</name>
</gene>
<evidence type="ECO:0000313" key="2">
    <source>
        <dbReference type="EMBL" id="POM69756.1"/>
    </source>
</evidence>
<dbReference type="EMBL" id="NCKW01007824">
    <property type="protein sequence ID" value="POM69756.1"/>
    <property type="molecule type" value="Genomic_DNA"/>
</dbReference>
<sequence>MSSKRLGRKRGENGSGKHQHMFKRRTETTNVFKGHLLSFFRGIKGTQRDTKRKSIYLWEKKRPRIDKLCKSAKGRQMKNIRDLGTATALRADGELEIVQWIDELHGDGAPVSAFMLQTKTLEVFFALSLYVFTPPHTSRTETSG</sequence>
<reference evidence="2 3" key="1">
    <citation type="journal article" date="2017" name="Genome Biol. Evol.">
        <title>Phytophthora megakarya and P. palmivora, closely related causal agents of cacao black pod rot, underwent increases in genome sizes and gene numbers by different mechanisms.</title>
        <authorList>
            <person name="Ali S.S."/>
            <person name="Shao J."/>
            <person name="Lary D.J."/>
            <person name="Kronmiller B."/>
            <person name="Shen D."/>
            <person name="Strem M.D."/>
            <person name="Amoako-Attah I."/>
            <person name="Akrofi A.Y."/>
            <person name="Begoude B.A."/>
            <person name="Ten Hoopen G.M."/>
            <person name="Coulibaly K."/>
            <person name="Kebe B.I."/>
            <person name="Melnick R.L."/>
            <person name="Guiltinan M.J."/>
            <person name="Tyler B.M."/>
            <person name="Meinhardt L.W."/>
            <person name="Bailey B.A."/>
        </authorList>
    </citation>
    <scope>NUCLEOTIDE SEQUENCE [LARGE SCALE GENOMIC DNA]</scope>
    <source>
        <strain evidence="3">sbr112.9</strain>
    </source>
</reference>